<gene>
    <name evidence="2" type="ORF">CF165_42705</name>
</gene>
<sequence length="116" mass="12511">MAQPAEDRRDPARDGRRARERAGDHPAEEADRGTGDGADAALRQAEEGTRRGGTGDFLAAGRRPGGHLARPGDRQADAAADLEQVRDERQQLAGVVAHVVERAPRHRVDQGQHAVR</sequence>
<accession>A0A229SNI1</accession>
<keyword evidence="3" id="KW-1185">Reference proteome</keyword>
<dbReference type="Proteomes" id="UP000215199">
    <property type="component" value="Unassembled WGS sequence"/>
</dbReference>
<name>A0A229SNI1_9PSEU</name>
<dbReference type="EMBL" id="NMUL01000063">
    <property type="protein sequence ID" value="OXM60334.1"/>
    <property type="molecule type" value="Genomic_DNA"/>
</dbReference>
<protein>
    <submittedName>
        <fullName evidence="2">Uncharacterized protein</fullName>
    </submittedName>
</protein>
<evidence type="ECO:0000313" key="3">
    <source>
        <dbReference type="Proteomes" id="UP000215199"/>
    </source>
</evidence>
<organism evidence="2 3">
    <name type="scientific">Amycolatopsis vastitatis</name>
    <dbReference type="NCBI Taxonomy" id="1905142"/>
    <lineage>
        <taxon>Bacteria</taxon>
        <taxon>Bacillati</taxon>
        <taxon>Actinomycetota</taxon>
        <taxon>Actinomycetes</taxon>
        <taxon>Pseudonocardiales</taxon>
        <taxon>Pseudonocardiaceae</taxon>
        <taxon>Amycolatopsis</taxon>
    </lineage>
</organism>
<evidence type="ECO:0000313" key="2">
    <source>
        <dbReference type="EMBL" id="OXM60334.1"/>
    </source>
</evidence>
<comment type="caution">
    <text evidence="2">The sequence shown here is derived from an EMBL/GenBank/DDBJ whole genome shotgun (WGS) entry which is preliminary data.</text>
</comment>
<feature type="compositionally biased region" description="Basic and acidic residues" evidence="1">
    <location>
        <begin position="1"/>
        <end position="34"/>
    </location>
</feature>
<feature type="region of interest" description="Disordered" evidence="1">
    <location>
        <begin position="1"/>
        <end position="77"/>
    </location>
</feature>
<dbReference type="RefSeq" id="WP_093953287.1">
    <property type="nucleotide sequence ID" value="NZ_NMUL01000063.1"/>
</dbReference>
<proteinExistence type="predicted"/>
<dbReference type="AlphaFoldDB" id="A0A229SNI1"/>
<reference evidence="3" key="1">
    <citation type="submission" date="2017-07" db="EMBL/GenBank/DDBJ databases">
        <title>Comparative genome mining reveals phylogenetic distribution patterns of secondary metabolites in Amycolatopsis.</title>
        <authorList>
            <person name="Adamek M."/>
            <person name="Alanjary M."/>
            <person name="Sales-Ortells H."/>
            <person name="Goodfellow M."/>
            <person name="Bull A.T."/>
            <person name="Kalinowski J."/>
            <person name="Ziemert N."/>
        </authorList>
    </citation>
    <scope>NUCLEOTIDE SEQUENCE [LARGE SCALE GENOMIC DNA]</scope>
    <source>
        <strain evidence="3">H5</strain>
    </source>
</reference>
<evidence type="ECO:0000256" key="1">
    <source>
        <dbReference type="SAM" id="MobiDB-lite"/>
    </source>
</evidence>